<dbReference type="InterPro" id="IPR005064">
    <property type="entry name" value="BUG"/>
</dbReference>
<comment type="similarity">
    <text evidence="1">Belongs to the UPF0065 (bug) family.</text>
</comment>
<dbReference type="InterPro" id="IPR042100">
    <property type="entry name" value="Bug_dom1"/>
</dbReference>
<protein>
    <recommendedName>
        <fullName evidence="4">Tripartite tricarboxylate transporter substrate binding protein</fullName>
    </recommendedName>
</protein>
<evidence type="ECO:0000313" key="3">
    <source>
        <dbReference type="Proteomes" id="UP000063308"/>
    </source>
</evidence>
<organism evidence="2 3">
    <name type="scientific">Bradyrhizobium diazoefficiens</name>
    <dbReference type="NCBI Taxonomy" id="1355477"/>
    <lineage>
        <taxon>Bacteria</taxon>
        <taxon>Pseudomonadati</taxon>
        <taxon>Pseudomonadota</taxon>
        <taxon>Alphaproteobacteria</taxon>
        <taxon>Hyphomicrobiales</taxon>
        <taxon>Nitrobacteraceae</taxon>
        <taxon>Bradyrhizobium</taxon>
    </lineage>
</organism>
<dbReference type="AlphaFoldDB" id="A0A0E4FY04"/>
<evidence type="ECO:0000256" key="1">
    <source>
        <dbReference type="ARBA" id="ARBA00006987"/>
    </source>
</evidence>
<dbReference type="PIRSF" id="PIRSF017082">
    <property type="entry name" value="YflP"/>
    <property type="match status" value="1"/>
</dbReference>
<gene>
    <name evidence="2" type="ORF">NK6_4089</name>
</gene>
<reference evidence="2 3" key="1">
    <citation type="submission" date="2014-11" db="EMBL/GenBank/DDBJ databases">
        <title>Symbiosis island explosion on the genome of extra-slow-growing strains of soybean bradyrhizobia with massive insertion sequences.</title>
        <authorList>
            <person name="Iida T."/>
            <person name="Minamisawa K."/>
        </authorList>
    </citation>
    <scope>NUCLEOTIDE SEQUENCE [LARGE SCALE GENOMIC DNA]</scope>
    <source>
        <strain evidence="2 3">NK6</strain>
    </source>
</reference>
<dbReference type="Pfam" id="PF03401">
    <property type="entry name" value="TctC"/>
    <property type="match status" value="1"/>
</dbReference>
<dbReference type="EMBL" id="AP014685">
    <property type="protein sequence ID" value="BAR57259.1"/>
    <property type="molecule type" value="Genomic_DNA"/>
</dbReference>
<dbReference type="Proteomes" id="UP000063308">
    <property type="component" value="Chromosome"/>
</dbReference>
<dbReference type="PANTHER" id="PTHR42928">
    <property type="entry name" value="TRICARBOXYLATE-BINDING PROTEIN"/>
    <property type="match status" value="1"/>
</dbReference>
<accession>A0A0E4FY04</accession>
<dbReference type="CDD" id="cd13579">
    <property type="entry name" value="PBP2_Bug_NagM"/>
    <property type="match status" value="1"/>
</dbReference>
<dbReference type="SUPFAM" id="SSF53850">
    <property type="entry name" value="Periplasmic binding protein-like II"/>
    <property type="match status" value="1"/>
</dbReference>
<evidence type="ECO:0000313" key="2">
    <source>
        <dbReference type="EMBL" id="BAR57259.1"/>
    </source>
</evidence>
<name>A0A0E4FY04_9BRAD</name>
<dbReference type="Gene3D" id="3.40.190.150">
    <property type="entry name" value="Bordetella uptake gene, domain 1"/>
    <property type="match status" value="1"/>
</dbReference>
<dbReference type="PANTHER" id="PTHR42928:SF5">
    <property type="entry name" value="BLR1237 PROTEIN"/>
    <property type="match status" value="1"/>
</dbReference>
<evidence type="ECO:0008006" key="4">
    <source>
        <dbReference type="Google" id="ProtNLM"/>
    </source>
</evidence>
<dbReference type="RefSeq" id="WP_060909730.1">
    <property type="nucleotide sequence ID" value="NZ_CP126038.1"/>
</dbReference>
<sequence>MDRRKFMAGCLGGGLGLPLLAEAGEAQAQAGLSKIIFPFAAGAGGDTLCRLIAQEMAPVLQRTIVVENRTGGDGLIGIKAVKGANSDGSMVLVTTGPTMYLLPMVETTPSFDTAKDFMPVSLLARFEFAVVIGPAIDAADFKSFVAWLKAHPDKTSFGVPSNGTIPHFMGSKLEKDLGIPLTRVPYRGSAPILNDLIGGHLSFGIVTLADALPQHRAKGVKIIAVSSAERSPFAPEVPTLKESGIALVADAWYGMWLPVGSPPEFASKLGAAASAALAKAEVKEKLTAIGLIPVGSSPDELTKELAANTAFWQPIVKATGYKIEN</sequence>
<proteinExistence type="inferred from homology"/>
<dbReference type="Gene3D" id="3.40.190.10">
    <property type="entry name" value="Periplasmic binding protein-like II"/>
    <property type="match status" value="1"/>
</dbReference>